<organism evidence="2 4">
    <name type="scientific">Cupriavidus taiwanensis</name>
    <dbReference type="NCBI Taxonomy" id="164546"/>
    <lineage>
        <taxon>Bacteria</taxon>
        <taxon>Pseudomonadati</taxon>
        <taxon>Pseudomonadota</taxon>
        <taxon>Betaproteobacteria</taxon>
        <taxon>Burkholderiales</taxon>
        <taxon>Burkholderiaceae</taxon>
        <taxon>Cupriavidus</taxon>
    </lineage>
</organism>
<gene>
    <name evidence="3" type="ORF">CT19425_P30364</name>
    <name evidence="2" type="ORF">CT19425_U580017</name>
</gene>
<accession>A0A375I6N8</accession>
<proteinExistence type="predicted"/>
<dbReference type="EMBL" id="LT991978">
    <property type="protein sequence ID" value="SPK77515.1"/>
    <property type="molecule type" value="Genomic_DNA"/>
</dbReference>
<evidence type="ECO:0000313" key="4">
    <source>
        <dbReference type="Proteomes" id="UP000255505"/>
    </source>
</evidence>
<feature type="region of interest" description="Disordered" evidence="1">
    <location>
        <begin position="36"/>
        <end position="66"/>
    </location>
</feature>
<dbReference type="Proteomes" id="UP000255505">
    <property type="component" value="Plasmid III"/>
</dbReference>
<dbReference type="Proteomes" id="UP000255505">
    <property type="component" value="Unassembled WGS sequence"/>
</dbReference>
<dbReference type="EMBL" id="OOEF01000054">
    <property type="protein sequence ID" value="SPK70476.1"/>
    <property type="molecule type" value="Genomic_DNA"/>
</dbReference>
<evidence type="ECO:0000313" key="2">
    <source>
        <dbReference type="EMBL" id="SPK70476.1"/>
    </source>
</evidence>
<protein>
    <submittedName>
        <fullName evidence="2">Uncharacterized protein</fullName>
    </submittedName>
</protein>
<dbReference type="AlphaFoldDB" id="A0A375I6N8"/>
<evidence type="ECO:0000313" key="3">
    <source>
        <dbReference type="EMBL" id="SPK77515.1"/>
    </source>
</evidence>
<geneLocation type="plasmid" evidence="3">
    <name>III</name>
</geneLocation>
<sequence length="66" mass="7337">MAKLAGIFGLLWFFVFQKTLYMVLWSYKIPIIASQDGDATPKRGDNSAAQTSASGWPCGHQRTFPL</sequence>
<evidence type="ECO:0000256" key="1">
    <source>
        <dbReference type="SAM" id="MobiDB-lite"/>
    </source>
</evidence>
<name>A0A375I6N8_9BURK</name>
<reference evidence="2 4" key="1">
    <citation type="submission" date="2018-01" db="EMBL/GenBank/DDBJ databases">
        <authorList>
            <person name="Gaut B.S."/>
            <person name="Morton B.R."/>
            <person name="Clegg M.T."/>
            <person name="Duvall M.R."/>
        </authorList>
    </citation>
    <scope>NUCLEOTIDE SEQUENCE [LARGE SCALE GENOMIC DNA]</scope>
    <source>
        <strain evidence="2">Cupriavidus taiwanensis LMG 19425</strain>
        <plasmid evidence="4">Plasmid iii</plasmid>
    </source>
</reference>
<keyword evidence="3" id="KW-0614">Plasmid</keyword>